<feature type="compositionally biased region" description="Polar residues" evidence="1">
    <location>
        <begin position="642"/>
        <end position="655"/>
    </location>
</feature>
<accession>A0A0C3BA87</accession>
<feature type="compositionally biased region" description="Low complexity" evidence="1">
    <location>
        <begin position="904"/>
        <end position="916"/>
    </location>
</feature>
<dbReference type="Proteomes" id="UP000054166">
    <property type="component" value="Unassembled WGS sequence"/>
</dbReference>
<feature type="region of interest" description="Disordered" evidence="1">
    <location>
        <begin position="322"/>
        <end position="446"/>
    </location>
</feature>
<gene>
    <name evidence="2" type="ORF">PILCRDRAFT_88087</name>
</gene>
<keyword evidence="3" id="KW-1185">Reference proteome</keyword>
<evidence type="ECO:0000313" key="3">
    <source>
        <dbReference type="Proteomes" id="UP000054166"/>
    </source>
</evidence>
<evidence type="ECO:0000256" key="1">
    <source>
        <dbReference type="SAM" id="MobiDB-lite"/>
    </source>
</evidence>
<name>A0A0C3BA87_PILCF</name>
<feature type="compositionally biased region" description="Low complexity" evidence="1">
    <location>
        <begin position="824"/>
        <end position="834"/>
    </location>
</feature>
<feature type="compositionally biased region" description="Low complexity" evidence="1">
    <location>
        <begin position="980"/>
        <end position="992"/>
    </location>
</feature>
<organism evidence="2 3">
    <name type="scientific">Piloderma croceum (strain F 1598)</name>
    <dbReference type="NCBI Taxonomy" id="765440"/>
    <lineage>
        <taxon>Eukaryota</taxon>
        <taxon>Fungi</taxon>
        <taxon>Dikarya</taxon>
        <taxon>Basidiomycota</taxon>
        <taxon>Agaricomycotina</taxon>
        <taxon>Agaricomycetes</taxon>
        <taxon>Agaricomycetidae</taxon>
        <taxon>Atheliales</taxon>
        <taxon>Atheliaceae</taxon>
        <taxon>Piloderma</taxon>
    </lineage>
</organism>
<sequence length="1371" mass="147642">MVSLAPIDCCGDLRTATNCDNGETVQREAADDTSYVVPSSRYERTSSMWMIIVGLTIGGSKIGMPHSALTRSHEAVSRWGSPTHHLIIATVRSATIEANDGLLYHKREKRTKGIALPTSLKHDPALGKVFPNLGCRKSPVFAGICAAADTIPSPHQDKPFSNIISGLRARSSLSASTSPRPPLAMLNPQSVNHPGEMSSASSTTSGAYLIGRPISNARIADIEAEATENRTTISGNVDQHLRPSSSLSAASSTVVGSPSVHVEDVDADQIQRTNNTNPAYLTNGDLYSNLATFSFGSQHSPSVLNDPAPSPYDADAEANAVSPLTPMNRRLSADRTPRPSVSGHSPGKPTASHSAQRQHHQPAASASTSHARAPAAAVAYGNYYNDDDDNEEPVDFDYRPRRGRKMSDTASEHTFGGGRRSGVRSSSSSRSGSRSSVRSAGLEFSSEDEVELDYDAAHGTYTHIKGGIDADEEFGVGGRYMDPASHGRRGSLPMAIPGAPADAFVDDGLRNREDSLATLRRPSRSLDDDLRMMNAAGGAGPSANEGVAPKSEPVGKADWRSLEAQQQQQVQAPPDLNDALDGYDTTYILETHNSRRGSFAPSYVDRNAYAVSRGQPTRQSLGFIKGGWGAGLAWSGGGRRPSTATTGTMNDDSFTANVRRFDPDYGGQSGDWMFKREQADGFGPQGSSASIRSGRGAEANISEVERDRRRRATMAPGMQELWRNGYVGRFKVDRLELKSRSQDPAKPFQQRLNVRHITDPYSSGNKRGGPASVVHKHSKAVAFSLFRHYGLLTKGAGTSASERPLPGASGAIMLAPKKVQEQYTSTRTTSKLTTHGLLGDEEKPGQNTRPSTGDVRKRTASEHEKKEKERKEKERKEKEKKQREKEEKAKAKSKKASQKKRDLTASAESSSTANSAHDTIASISTKVDGRQRRHSVHQVRQVVVSHATSAPVSAVDIATPSHDASVPTTSTATINKHSSFESSLPSGSSGSSDTRTEVPEPTAPEQAARTSEDHSDDNTLLGRDSIDGDDDLPMTVSRTPHAEAFTSLDPNVIEYVRSTKGSGRTQADNGVHWSKRLLGFARSSKAVTHPPAFTAVPSSAVLDANYNPPWMTIAGRTAQETNERLIQNLNDSFKDVGLVHSKPVKSSSKRKSKIGRNLFGEVPEDALYMLLPLWASETDEASKAQSPEDKFDNVPVNERLYLLVYYVPFSEKDPKAKHPELLKKKSKGQFSPSNSGGDPIDDKTIVLTSFRVSARLIGYDELRGSGVRLPSTGLSVTGPVWEAVEYAPPSGIRAHHYDDSVAVAQCMGRGSGILFVPEGLFKLGLTIPTCDTQPEVAMDLEVSSMALSPIGRSAVEMIWLGCMALTSFGAT</sequence>
<feature type="region of interest" description="Disordered" evidence="1">
    <location>
        <begin position="1218"/>
        <end position="1238"/>
    </location>
</feature>
<dbReference type="STRING" id="765440.A0A0C3BA87"/>
<feature type="region of interest" description="Disordered" evidence="1">
    <location>
        <begin position="820"/>
        <end position="1036"/>
    </location>
</feature>
<reference evidence="2 3" key="1">
    <citation type="submission" date="2014-04" db="EMBL/GenBank/DDBJ databases">
        <authorList>
            <consortium name="DOE Joint Genome Institute"/>
            <person name="Kuo A."/>
            <person name="Tarkka M."/>
            <person name="Buscot F."/>
            <person name="Kohler A."/>
            <person name="Nagy L.G."/>
            <person name="Floudas D."/>
            <person name="Copeland A."/>
            <person name="Barry K.W."/>
            <person name="Cichocki N."/>
            <person name="Veneault-Fourrey C."/>
            <person name="LaButti K."/>
            <person name="Lindquist E.A."/>
            <person name="Lipzen A."/>
            <person name="Lundell T."/>
            <person name="Morin E."/>
            <person name="Murat C."/>
            <person name="Sun H."/>
            <person name="Tunlid A."/>
            <person name="Henrissat B."/>
            <person name="Grigoriev I.V."/>
            <person name="Hibbett D.S."/>
            <person name="Martin F."/>
            <person name="Nordberg H.P."/>
            <person name="Cantor M.N."/>
            <person name="Hua S.X."/>
        </authorList>
    </citation>
    <scope>NUCLEOTIDE SEQUENCE [LARGE SCALE GENOMIC DNA]</scope>
    <source>
        <strain evidence="2 3">F 1598</strain>
    </source>
</reference>
<protein>
    <submittedName>
        <fullName evidence="2">Uncharacterized protein</fullName>
    </submittedName>
</protein>
<dbReference type="HOGENOM" id="CLU_005483_0_0_1"/>
<feature type="region of interest" description="Disordered" evidence="1">
    <location>
        <begin position="680"/>
        <end position="701"/>
    </location>
</feature>
<evidence type="ECO:0000313" key="2">
    <source>
        <dbReference type="EMBL" id="KIM83183.1"/>
    </source>
</evidence>
<feature type="compositionally biased region" description="Polar residues" evidence="1">
    <location>
        <begin position="187"/>
        <end position="204"/>
    </location>
</feature>
<feature type="compositionally biased region" description="Polar residues" evidence="1">
    <location>
        <begin position="966"/>
        <end position="977"/>
    </location>
</feature>
<feature type="region of interest" description="Disordered" evidence="1">
    <location>
        <begin position="230"/>
        <end position="255"/>
    </location>
</feature>
<feature type="region of interest" description="Disordered" evidence="1">
    <location>
        <begin position="520"/>
        <end position="553"/>
    </location>
</feature>
<feature type="region of interest" description="Disordered" evidence="1">
    <location>
        <begin position="171"/>
        <end position="204"/>
    </location>
</feature>
<dbReference type="OrthoDB" id="3357948at2759"/>
<dbReference type="InParanoid" id="A0A0C3BA87"/>
<feature type="compositionally biased region" description="Low complexity" evidence="1">
    <location>
        <begin position="686"/>
        <end position="697"/>
    </location>
</feature>
<feature type="region of interest" description="Disordered" evidence="1">
    <location>
        <begin position="635"/>
        <end position="655"/>
    </location>
</feature>
<feature type="compositionally biased region" description="Basic and acidic residues" evidence="1">
    <location>
        <begin position="854"/>
        <end position="890"/>
    </location>
</feature>
<reference evidence="3" key="2">
    <citation type="submission" date="2015-01" db="EMBL/GenBank/DDBJ databases">
        <title>Evolutionary Origins and Diversification of the Mycorrhizal Mutualists.</title>
        <authorList>
            <consortium name="DOE Joint Genome Institute"/>
            <consortium name="Mycorrhizal Genomics Consortium"/>
            <person name="Kohler A."/>
            <person name="Kuo A."/>
            <person name="Nagy L.G."/>
            <person name="Floudas D."/>
            <person name="Copeland A."/>
            <person name="Barry K.W."/>
            <person name="Cichocki N."/>
            <person name="Veneault-Fourrey C."/>
            <person name="LaButti K."/>
            <person name="Lindquist E.A."/>
            <person name="Lipzen A."/>
            <person name="Lundell T."/>
            <person name="Morin E."/>
            <person name="Murat C."/>
            <person name="Riley R."/>
            <person name="Ohm R."/>
            <person name="Sun H."/>
            <person name="Tunlid A."/>
            <person name="Henrissat B."/>
            <person name="Grigoriev I.V."/>
            <person name="Hibbett D.S."/>
            <person name="Martin F."/>
        </authorList>
    </citation>
    <scope>NUCLEOTIDE SEQUENCE [LARGE SCALE GENOMIC DNA]</scope>
    <source>
        <strain evidence="3">F 1598</strain>
    </source>
</reference>
<dbReference type="EMBL" id="KN832991">
    <property type="protein sequence ID" value="KIM83183.1"/>
    <property type="molecule type" value="Genomic_DNA"/>
</dbReference>
<feature type="compositionally biased region" description="Low complexity" evidence="1">
    <location>
        <begin position="363"/>
        <end position="384"/>
    </location>
</feature>
<feature type="compositionally biased region" description="Low complexity" evidence="1">
    <location>
        <begin position="423"/>
        <end position="439"/>
    </location>
</feature>
<feature type="compositionally biased region" description="Acidic residues" evidence="1">
    <location>
        <begin position="385"/>
        <end position="395"/>
    </location>
</feature>
<feature type="compositionally biased region" description="Basic and acidic residues" evidence="1">
    <location>
        <begin position="396"/>
        <end position="411"/>
    </location>
</feature>
<proteinExistence type="predicted"/>